<accession>A0ABS9ETN3</accession>
<reference evidence="1 2" key="1">
    <citation type="submission" date="2022-01" db="EMBL/GenBank/DDBJ databases">
        <title>Dethiosulfovibrio faecalis sp. nov., a novel proteolytic, non-sulfur-reducing bacterium isolated from a marine aquaculture solid waste bioreactor.</title>
        <authorList>
            <person name="Grabowski S."/>
            <person name="Apolinario E."/>
            <person name="Schneider N."/>
            <person name="Marshall C.W."/>
            <person name="Sowers K.R."/>
        </authorList>
    </citation>
    <scope>NUCLEOTIDE SEQUENCE [LARGE SCALE GENOMIC DNA]</scope>
    <source>
        <strain evidence="1 2">DSM 12537</strain>
    </source>
</reference>
<protein>
    <submittedName>
        <fullName evidence="1">Uncharacterized protein</fullName>
    </submittedName>
</protein>
<comment type="caution">
    <text evidence="1">The sequence shown here is derived from an EMBL/GenBank/DDBJ whole genome shotgun (WGS) entry which is preliminary data.</text>
</comment>
<dbReference type="Proteomes" id="UP001200430">
    <property type="component" value="Unassembled WGS sequence"/>
</dbReference>
<proteinExistence type="predicted"/>
<sequence length="184" mass="21706">MPERHSRRVERGPRPYLKAELSTQEMRLKQMGAKIEVINSFLCYIRFEVEGIKVKYVYNLNRKGQFFLERVTPYPQPAGTFDSEKCVVESIRNDIAQIKQLARSSHFKELIDMNSDLRFLARRLDSICLYYDVKPEDIATIKGSLEHLHGVFDAIRDHSERVYFDTEPFCLDREREAPLDREDD</sequence>
<organism evidence="1 2">
    <name type="scientific">Dethiosulfovibrio marinus</name>
    <dbReference type="NCBI Taxonomy" id="133532"/>
    <lineage>
        <taxon>Bacteria</taxon>
        <taxon>Thermotogati</taxon>
        <taxon>Synergistota</taxon>
        <taxon>Synergistia</taxon>
        <taxon>Synergistales</taxon>
        <taxon>Dethiosulfovibrionaceae</taxon>
        <taxon>Dethiosulfovibrio</taxon>
    </lineage>
</organism>
<name>A0ABS9ETN3_9BACT</name>
<evidence type="ECO:0000313" key="2">
    <source>
        <dbReference type="Proteomes" id="UP001200430"/>
    </source>
</evidence>
<gene>
    <name evidence="1" type="ORF">L2W38_10035</name>
</gene>
<dbReference type="RefSeq" id="WP_236099853.1">
    <property type="nucleotide sequence ID" value="NZ_JAKGUD010000011.1"/>
</dbReference>
<dbReference type="EMBL" id="JAKGUD010000011">
    <property type="protein sequence ID" value="MCF4143148.1"/>
    <property type="molecule type" value="Genomic_DNA"/>
</dbReference>
<keyword evidence="2" id="KW-1185">Reference proteome</keyword>
<evidence type="ECO:0000313" key="1">
    <source>
        <dbReference type="EMBL" id="MCF4143148.1"/>
    </source>
</evidence>